<evidence type="ECO:0000259" key="1">
    <source>
        <dbReference type="Pfam" id="PF16087"/>
    </source>
</evidence>
<dbReference type="InterPro" id="IPR032135">
    <property type="entry name" value="DUF4817"/>
</dbReference>
<feature type="domain" description="DUF4817" evidence="1">
    <location>
        <begin position="5"/>
        <end position="54"/>
    </location>
</feature>
<reference evidence="3" key="1">
    <citation type="submission" date="2015-11" db="EMBL/GenBank/DDBJ databases">
        <title>De novo transcriptome assembly of four potential Pierce s Disease insect vectors from Arizona vineyards.</title>
        <authorList>
            <person name="Tassone E.E."/>
        </authorList>
    </citation>
    <scope>NUCLEOTIDE SEQUENCE</scope>
</reference>
<protein>
    <recommendedName>
        <fullName evidence="1">DUF4817 domain-containing protein</fullName>
    </recommendedName>
</protein>
<dbReference type="PANTHER" id="PTHR47326:SF1">
    <property type="entry name" value="HTH PSQ-TYPE DOMAIN-CONTAINING PROTEIN"/>
    <property type="match status" value="1"/>
</dbReference>
<sequence length="348" mass="40116">MATPQQKAQCVIWLVETNSVTTVQRYFRREYGGNVPDPKSIRKWLQQFKETGSVLKGKSPGRPTVSAENVERIRASCSRSPKKSLVRRSLQLGLPRSTVYDVVRKRLKLHAYKIQLVHEIKSNDKGLKLDFAVDILNRIDDSEDFLNNVIFTDESTFHVNGVVNRHNCRIWGSQKPQEIVQYQRDSPKVNVWCGLMNDRIVGPFIFAEKTITGDIYCDMLELYVFPQVDDIEAEKGLVIFQQDGAPPHYKQCVRSALDARFPGRWMGRGGPIAWPPRSPDITPLDFFLWGYVKNFVYSEKIRNIDHLRQRIIAAVASVTPNLLTNTWREFEYRLDICRATNGSHIEVY</sequence>
<evidence type="ECO:0000313" key="3">
    <source>
        <dbReference type="EMBL" id="JAS63618.1"/>
    </source>
</evidence>
<dbReference type="EMBL" id="GECZ01006151">
    <property type="protein sequence ID" value="JAS63618.1"/>
    <property type="molecule type" value="Transcribed_RNA"/>
</dbReference>
<accession>A0A1B6GMF4</accession>
<proteinExistence type="predicted"/>
<dbReference type="Pfam" id="PF16087">
    <property type="entry name" value="DUF4817"/>
    <property type="match status" value="1"/>
</dbReference>
<organism evidence="3">
    <name type="scientific">Cuerna arida</name>
    <dbReference type="NCBI Taxonomy" id="1464854"/>
    <lineage>
        <taxon>Eukaryota</taxon>
        <taxon>Metazoa</taxon>
        <taxon>Ecdysozoa</taxon>
        <taxon>Arthropoda</taxon>
        <taxon>Hexapoda</taxon>
        <taxon>Insecta</taxon>
        <taxon>Pterygota</taxon>
        <taxon>Neoptera</taxon>
        <taxon>Paraneoptera</taxon>
        <taxon>Hemiptera</taxon>
        <taxon>Auchenorrhyncha</taxon>
        <taxon>Membracoidea</taxon>
        <taxon>Cicadellidae</taxon>
        <taxon>Cicadellinae</taxon>
        <taxon>Proconiini</taxon>
        <taxon>Cuerna</taxon>
    </lineage>
</organism>
<evidence type="ECO:0000313" key="2">
    <source>
        <dbReference type="EMBL" id="JAS45488.1"/>
    </source>
</evidence>
<dbReference type="GO" id="GO:0003676">
    <property type="term" value="F:nucleic acid binding"/>
    <property type="evidence" value="ECO:0007669"/>
    <property type="project" value="InterPro"/>
</dbReference>
<dbReference type="EMBL" id="GECZ01024281">
    <property type="protein sequence ID" value="JAS45488.1"/>
    <property type="molecule type" value="Transcribed_RNA"/>
</dbReference>
<dbReference type="AlphaFoldDB" id="A0A1B6GMF4"/>
<dbReference type="InterPro" id="IPR036397">
    <property type="entry name" value="RNaseH_sf"/>
</dbReference>
<name>A0A1B6GMF4_9HEMI</name>
<dbReference type="Gene3D" id="3.30.420.10">
    <property type="entry name" value="Ribonuclease H-like superfamily/Ribonuclease H"/>
    <property type="match status" value="1"/>
</dbReference>
<gene>
    <name evidence="3" type="ORF">g.25655</name>
    <name evidence="2" type="ORF">g.25659</name>
</gene>
<dbReference type="PANTHER" id="PTHR47326">
    <property type="entry name" value="TRANSPOSABLE ELEMENT TC3 TRANSPOSASE-LIKE PROTEIN"/>
    <property type="match status" value="1"/>
</dbReference>